<accession>A0A5C3LDT1</accession>
<dbReference type="OrthoDB" id="5552562at2759"/>
<name>A0A5C3LDT1_9AGAR</name>
<dbReference type="EMBL" id="ML213824">
    <property type="protein sequence ID" value="TFK31214.1"/>
    <property type="molecule type" value="Genomic_DNA"/>
</dbReference>
<sequence length="111" mass="12685">MNNYPTFLDIHCTNFGPVNPVADAETELENLQMADNHQIVKYNITFNELSSLKDGWKLPTLCCVYYHGLPTCIKNEMSHTAKPTTLKGICFIAQTIDHCYWEHHAEVARKS</sequence>
<dbReference type="STRING" id="68775.A0A5C3LDT1"/>
<reference evidence="1 2" key="1">
    <citation type="journal article" date="2019" name="Nat. Ecol. Evol.">
        <title>Megaphylogeny resolves global patterns of mushroom evolution.</title>
        <authorList>
            <person name="Varga T."/>
            <person name="Krizsan K."/>
            <person name="Foldi C."/>
            <person name="Dima B."/>
            <person name="Sanchez-Garcia M."/>
            <person name="Sanchez-Ramirez S."/>
            <person name="Szollosi G.J."/>
            <person name="Szarkandi J.G."/>
            <person name="Papp V."/>
            <person name="Albert L."/>
            <person name="Andreopoulos W."/>
            <person name="Angelini C."/>
            <person name="Antonin V."/>
            <person name="Barry K.W."/>
            <person name="Bougher N.L."/>
            <person name="Buchanan P."/>
            <person name="Buyck B."/>
            <person name="Bense V."/>
            <person name="Catcheside P."/>
            <person name="Chovatia M."/>
            <person name="Cooper J."/>
            <person name="Damon W."/>
            <person name="Desjardin D."/>
            <person name="Finy P."/>
            <person name="Geml J."/>
            <person name="Haridas S."/>
            <person name="Hughes K."/>
            <person name="Justo A."/>
            <person name="Karasinski D."/>
            <person name="Kautmanova I."/>
            <person name="Kiss B."/>
            <person name="Kocsube S."/>
            <person name="Kotiranta H."/>
            <person name="LaButti K.M."/>
            <person name="Lechner B.E."/>
            <person name="Liimatainen K."/>
            <person name="Lipzen A."/>
            <person name="Lukacs Z."/>
            <person name="Mihaltcheva S."/>
            <person name="Morgado L.N."/>
            <person name="Niskanen T."/>
            <person name="Noordeloos M.E."/>
            <person name="Ohm R.A."/>
            <person name="Ortiz-Santana B."/>
            <person name="Ovrebo C."/>
            <person name="Racz N."/>
            <person name="Riley R."/>
            <person name="Savchenko A."/>
            <person name="Shiryaev A."/>
            <person name="Soop K."/>
            <person name="Spirin V."/>
            <person name="Szebenyi C."/>
            <person name="Tomsovsky M."/>
            <person name="Tulloss R.E."/>
            <person name="Uehling J."/>
            <person name="Grigoriev I.V."/>
            <person name="Vagvolgyi C."/>
            <person name="Papp T."/>
            <person name="Martin F.M."/>
            <person name="Miettinen O."/>
            <person name="Hibbett D.S."/>
            <person name="Nagy L.G."/>
        </authorList>
    </citation>
    <scope>NUCLEOTIDE SEQUENCE [LARGE SCALE GENOMIC DNA]</scope>
    <source>
        <strain evidence="1 2">CBS 166.37</strain>
    </source>
</reference>
<gene>
    <name evidence="1" type="ORF">BDQ12DRAFT_562885</name>
</gene>
<evidence type="ECO:0000313" key="2">
    <source>
        <dbReference type="Proteomes" id="UP000308652"/>
    </source>
</evidence>
<protein>
    <submittedName>
        <fullName evidence="1">Uncharacterized protein</fullName>
    </submittedName>
</protein>
<organism evidence="1 2">
    <name type="scientific">Crucibulum laeve</name>
    <dbReference type="NCBI Taxonomy" id="68775"/>
    <lineage>
        <taxon>Eukaryota</taxon>
        <taxon>Fungi</taxon>
        <taxon>Dikarya</taxon>
        <taxon>Basidiomycota</taxon>
        <taxon>Agaricomycotina</taxon>
        <taxon>Agaricomycetes</taxon>
        <taxon>Agaricomycetidae</taxon>
        <taxon>Agaricales</taxon>
        <taxon>Agaricineae</taxon>
        <taxon>Nidulariaceae</taxon>
        <taxon>Crucibulum</taxon>
    </lineage>
</organism>
<evidence type="ECO:0000313" key="1">
    <source>
        <dbReference type="EMBL" id="TFK31214.1"/>
    </source>
</evidence>
<dbReference type="Proteomes" id="UP000308652">
    <property type="component" value="Unassembled WGS sequence"/>
</dbReference>
<dbReference type="AlphaFoldDB" id="A0A5C3LDT1"/>
<proteinExistence type="predicted"/>
<feature type="non-terminal residue" evidence="1">
    <location>
        <position position="111"/>
    </location>
</feature>
<keyword evidence="2" id="KW-1185">Reference proteome</keyword>